<dbReference type="AlphaFoldDB" id="A0A0H5PYT6"/>
<dbReference type="SUPFAM" id="SSF82171">
    <property type="entry name" value="DPP6 N-terminal domain-like"/>
    <property type="match status" value="1"/>
</dbReference>
<accession>A0A0H5PYT6</accession>
<proteinExistence type="predicted"/>
<name>A0A0H5PYT6_9ZZZZ</name>
<protein>
    <submittedName>
        <fullName evidence="1">Uncharacterized protein</fullName>
    </submittedName>
</protein>
<reference evidence="1" key="2">
    <citation type="submission" date="2015-07" db="EMBL/GenBank/DDBJ databases">
        <title>Plasmids, circular viruses and viroids from rat gut.</title>
        <authorList>
            <person name="Jorgensen T.J."/>
            <person name="Hansen M.A."/>
            <person name="Xu Z."/>
            <person name="Tabak M.A."/>
            <person name="Sorensen S.J."/>
            <person name="Hansen L.H."/>
        </authorList>
    </citation>
    <scope>NUCLEOTIDE SEQUENCE</scope>
    <source>
        <strain evidence="1">RGRH0403</strain>
    </source>
</reference>
<dbReference type="EMBL" id="LN853049">
    <property type="protein sequence ID" value="CRY94906.1"/>
    <property type="molecule type" value="Genomic_DNA"/>
</dbReference>
<sequence>MKLPYMTAATRKTKQQIIAFGGVNYGLGTSDGELLESFGLSSARFPCLSQREGRKTAGTYTAPTGLYARGKLCVVDGTDFLYDGKVVGQVTAGEKQFATINTKIVIFPDKVFYDTAEETFGTLAAEYNGYAGDVTFTSNTLTVPEKSYIDQSAAESATLAGIAASTSITVYTGASVDKSTGALSLTGGTATTPDKLKDGDIIQYECDSSKEYMVVQNSAKQSDDTYQVSYILHEAVLHEYPNFEELFKAGDAIEISGCTTCKDNNGSHIIRSISGRTLTFTANIFSKTGTEAGTVLLERKVPDMTCICECDNRIWGAEGTTIYASALGDPTNFFVYDGLSTDSYAVAVGTDGEFTGCCAYSSTVLFWKENCVHKVLGSYPAQYEIYTYTIPGIQKGSEKSLAIINETLFYKGRNGVYAYSGGTPELLTECFGTRRFSDAVAGSDGQRYYISMRNETGDYELYVFDTMRGIWLREDNTHALDFAYLDGTLYFLDGYTGKLMMSGQDYSEEGRIEWSATLCQMDETTHGRKVYSKLFLRADMAAGAWLKVEISTDGSPFRQVFSTHNERDKTVQIPILPVRCDNFRIRLSGKGVCIVKSIVRRRTPATAGRGPAALPPHNRKENKTLWDSYFPIWQPAAW</sequence>
<evidence type="ECO:0000313" key="1">
    <source>
        <dbReference type="EMBL" id="CRY94906.1"/>
    </source>
</evidence>
<reference evidence="1" key="1">
    <citation type="submission" date="2015-06" db="EMBL/GenBank/DDBJ databases">
        <authorList>
            <person name="Joergensen T."/>
        </authorList>
    </citation>
    <scope>NUCLEOTIDE SEQUENCE</scope>
    <source>
        <strain evidence="1">RGRH0403</strain>
    </source>
</reference>
<organism evidence="1">
    <name type="scientific">uncultured prokaryote</name>
    <dbReference type="NCBI Taxonomy" id="198431"/>
    <lineage>
        <taxon>unclassified sequences</taxon>
        <taxon>environmental samples</taxon>
    </lineage>
</organism>